<protein>
    <submittedName>
        <fullName evidence="5">Segregation and condensation protein B</fullName>
    </submittedName>
</protein>
<dbReference type="EMBL" id="LCRD01000043">
    <property type="protein sequence ID" value="KKW29481.1"/>
    <property type="molecule type" value="Genomic_DNA"/>
</dbReference>
<dbReference type="Proteomes" id="UP000034846">
    <property type="component" value="Unassembled WGS sequence"/>
</dbReference>
<dbReference type="GO" id="GO:0051304">
    <property type="term" value="P:chromosome separation"/>
    <property type="evidence" value="ECO:0007669"/>
    <property type="project" value="InterPro"/>
</dbReference>
<dbReference type="PANTHER" id="PTHR34298:SF2">
    <property type="entry name" value="SEGREGATION AND CONDENSATION PROTEIN B"/>
    <property type="match status" value="1"/>
</dbReference>
<dbReference type="InterPro" id="IPR036390">
    <property type="entry name" value="WH_DNA-bd_sf"/>
</dbReference>
<dbReference type="SUPFAM" id="SSF46785">
    <property type="entry name" value="Winged helix' DNA-binding domain"/>
    <property type="match status" value="2"/>
</dbReference>
<evidence type="ECO:0000313" key="5">
    <source>
        <dbReference type="EMBL" id="KKW29481.1"/>
    </source>
</evidence>
<name>A0A0G1XEW0_9BACT</name>
<evidence type="ECO:0000256" key="1">
    <source>
        <dbReference type="ARBA" id="ARBA00022490"/>
    </source>
</evidence>
<organism evidence="5 6">
    <name type="scientific">Candidatus Uhrbacteria bacterium GW2011_GWD2_52_7</name>
    <dbReference type="NCBI Taxonomy" id="1618989"/>
    <lineage>
        <taxon>Bacteria</taxon>
        <taxon>Candidatus Uhriibacteriota</taxon>
    </lineage>
</organism>
<gene>
    <name evidence="5" type="ORF">UY72_C0043G0007</name>
</gene>
<dbReference type="InterPro" id="IPR005234">
    <property type="entry name" value="ScpB_csome_segregation"/>
</dbReference>
<evidence type="ECO:0000256" key="3">
    <source>
        <dbReference type="ARBA" id="ARBA00022829"/>
    </source>
</evidence>
<keyword evidence="4" id="KW-0131">Cell cycle</keyword>
<dbReference type="AlphaFoldDB" id="A0A0G1XEW0"/>
<dbReference type="GO" id="GO:0051301">
    <property type="term" value="P:cell division"/>
    <property type="evidence" value="ECO:0007669"/>
    <property type="project" value="UniProtKB-KW"/>
</dbReference>
<proteinExistence type="predicted"/>
<dbReference type="InterPro" id="IPR036388">
    <property type="entry name" value="WH-like_DNA-bd_sf"/>
</dbReference>
<evidence type="ECO:0000256" key="4">
    <source>
        <dbReference type="ARBA" id="ARBA00023306"/>
    </source>
</evidence>
<reference evidence="5 6" key="1">
    <citation type="journal article" date="2015" name="Nature">
        <title>rRNA introns, odd ribosomes, and small enigmatic genomes across a large radiation of phyla.</title>
        <authorList>
            <person name="Brown C.T."/>
            <person name="Hug L.A."/>
            <person name="Thomas B.C."/>
            <person name="Sharon I."/>
            <person name="Castelle C.J."/>
            <person name="Singh A."/>
            <person name="Wilkins M.J."/>
            <person name="Williams K.H."/>
            <person name="Banfield J.F."/>
        </authorList>
    </citation>
    <scope>NUCLEOTIDE SEQUENCE [LARGE SCALE GENOMIC DNA]</scope>
</reference>
<dbReference type="Pfam" id="PF04079">
    <property type="entry name" value="SMC_ScpB"/>
    <property type="match status" value="1"/>
</dbReference>
<dbReference type="Gene3D" id="1.10.10.10">
    <property type="entry name" value="Winged helix-like DNA-binding domain superfamily/Winged helix DNA-binding domain"/>
    <property type="match status" value="2"/>
</dbReference>
<sequence>MDQLSLLEAVLFLSTKPLSWRQVASACLVSQDEARALVKRLAEVKNVLSSGIHVVVSDDAVQLVTNPALAESLAKLADEDAEPELTRPSLETLTIVAYRGPITKPEIEAIRGVNCTLILRNLLMRGLVEERDDAMKMQPVYVLSMDALRYFGLHDPSELPDYAELHGNAQIDKLLAALSLETPGV</sequence>
<keyword evidence="1" id="KW-0963">Cytoplasm</keyword>
<keyword evidence="2" id="KW-0132">Cell division</keyword>
<evidence type="ECO:0000313" key="6">
    <source>
        <dbReference type="Proteomes" id="UP000034846"/>
    </source>
</evidence>
<keyword evidence="3" id="KW-0159">Chromosome partition</keyword>
<comment type="caution">
    <text evidence="5">The sequence shown here is derived from an EMBL/GenBank/DDBJ whole genome shotgun (WGS) entry which is preliminary data.</text>
</comment>
<accession>A0A0G1XEW0</accession>
<dbReference type="PANTHER" id="PTHR34298">
    <property type="entry name" value="SEGREGATION AND CONDENSATION PROTEIN B"/>
    <property type="match status" value="1"/>
</dbReference>
<evidence type="ECO:0000256" key="2">
    <source>
        <dbReference type="ARBA" id="ARBA00022618"/>
    </source>
</evidence>